<dbReference type="Proteomes" id="UP000037269">
    <property type="component" value="Unassembled WGS sequence"/>
</dbReference>
<protein>
    <submittedName>
        <fullName evidence="2 3">General stress protein</fullName>
    </submittedName>
</protein>
<evidence type="ECO:0000259" key="1">
    <source>
        <dbReference type="Pfam" id="PF01243"/>
    </source>
</evidence>
<dbReference type="InterPro" id="IPR052917">
    <property type="entry name" value="Stress-Dev_Protein"/>
</dbReference>
<dbReference type="PANTHER" id="PTHR34818">
    <property type="entry name" value="PROTEIN BLI-3"/>
    <property type="match status" value="1"/>
</dbReference>
<dbReference type="InterPro" id="IPR011576">
    <property type="entry name" value="Pyridox_Oxase_N"/>
</dbReference>
<evidence type="ECO:0000313" key="5">
    <source>
        <dbReference type="Proteomes" id="UP000182836"/>
    </source>
</evidence>
<evidence type="ECO:0000313" key="4">
    <source>
        <dbReference type="Proteomes" id="UP000037269"/>
    </source>
</evidence>
<dbReference type="STRING" id="47500.AF333_30775"/>
<reference evidence="2 4" key="1">
    <citation type="submission" date="2015-07" db="EMBL/GenBank/DDBJ databases">
        <title>Fjat-14205 dsm 2895.</title>
        <authorList>
            <person name="Liu B."/>
            <person name="Wang J."/>
            <person name="Zhu Y."/>
            <person name="Liu G."/>
            <person name="Chen Q."/>
            <person name="Chen Z."/>
            <person name="Lan J."/>
            <person name="Che J."/>
            <person name="Ge C."/>
            <person name="Shi H."/>
            <person name="Pan Z."/>
            <person name="Liu X."/>
        </authorList>
    </citation>
    <scope>NUCLEOTIDE SEQUENCE [LARGE SCALE GENOMIC DNA]</scope>
    <source>
        <strain evidence="2 4">DSM 2895</strain>
    </source>
</reference>
<evidence type="ECO:0000313" key="3">
    <source>
        <dbReference type="EMBL" id="SDI85404.1"/>
    </source>
</evidence>
<dbReference type="Gene3D" id="2.30.110.10">
    <property type="entry name" value="Electron Transport, Fmn-binding Protein, Chain A"/>
    <property type="match status" value="1"/>
</dbReference>
<reference evidence="3 5" key="2">
    <citation type="submission" date="2016-10" db="EMBL/GenBank/DDBJ databases">
        <authorList>
            <person name="de Groot N.N."/>
        </authorList>
    </citation>
    <scope>NUCLEOTIDE SEQUENCE [LARGE SCALE GENOMIC DNA]</scope>
    <source>
        <strain evidence="3 5">DSM 2895</strain>
    </source>
</reference>
<evidence type="ECO:0000313" key="2">
    <source>
        <dbReference type="EMBL" id="KON84316.1"/>
    </source>
</evidence>
<dbReference type="Pfam" id="PF01243">
    <property type="entry name" value="PNPOx_N"/>
    <property type="match status" value="1"/>
</dbReference>
<organism evidence="2 4">
    <name type="scientific">Aneurinibacillus migulanus</name>
    <name type="common">Bacillus migulanus</name>
    <dbReference type="NCBI Taxonomy" id="47500"/>
    <lineage>
        <taxon>Bacteria</taxon>
        <taxon>Bacillati</taxon>
        <taxon>Bacillota</taxon>
        <taxon>Bacilli</taxon>
        <taxon>Bacillales</taxon>
        <taxon>Paenibacillaceae</taxon>
        <taxon>Aneurinibacillus group</taxon>
        <taxon>Aneurinibacillus</taxon>
    </lineage>
</organism>
<dbReference type="EMBL" id="LGUG01000013">
    <property type="protein sequence ID" value="KON84316.1"/>
    <property type="molecule type" value="Genomic_DNA"/>
</dbReference>
<sequence>MDKSQLEQKISAVMDKNEVCSFATVEDNKPHVRYMVLFHEGLTIYLATSRKTHKIEELEKNPNVHIIIGFDGTWSSEILQISGTGKVTKDDSLRKKVWNEKYFKRWFESSDDPNYVILEITPDRIEYFDGETEPEIWEA</sequence>
<dbReference type="Proteomes" id="UP000182836">
    <property type="component" value="Unassembled WGS sequence"/>
</dbReference>
<accession>A0A0D1YAT7</accession>
<dbReference type="OrthoDB" id="5431160at2"/>
<name>A0A0D1YAT7_ANEMI</name>
<dbReference type="SUPFAM" id="SSF50475">
    <property type="entry name" value="FMN-binding split barrel"/>
    <property type="match status" value="1"/>
</dbReference>
<dbReference type="GeneID" id="42309509"/>
<dbReference type="PATRIC" id="fig|47500.8.peg.6567"/>
<keyword evidence="4" id="KW-1185">Reference proteome</keyword>
<feature type="domain" description="Pyridoxamine 5'-phosphate oxidase N-terminal" evidence="1">
    <location>
        <begin position="6"/>
        <end position="127"/>
    </location>
</feature>
<gene>
    <name evidence="2" type="ORF">AF333_30775</name>
    <name evidence="3" type="ORF">SAMN04487909_108174</name>
</gene>
<proteinExistence type="predicted"/>
<dbReference type="PANTHER" id="PTHR34818:SF1">
    <property type="entry name" value="PROTEIN BLI-3"/>
    <property type="match status" value="1"/>
</dbReference>
<dbReference type="AlphaFoldDB" id="A0A0D1YAT7"/>
<dbReference type="InterPro" id="IPR012349">
    <property type="entry name" value="Split_barrel_FMN-bd"/>
</dbReference>
<dbReference type="EMBL" id="FNED01000008">
    <property type="protein sequence ID" value="SDI85404.1"/>
    <property type="molecule type" value="Genomic_DNA"/>
</dbReference>
<dbReference type="RefSeq" id="WP_043065792.1">
    <property type="nucleotide sequence ID" value="NZ_BJOA01000103.1"/>
</dbReference>